<dbReference type="Proteomes" id="UP000024635">
    <property type="component" value="Unassembled WGS sequence"/>
</dbReference>
<sequence>MGNRREVRQVSLRAPKNIRSSRKLKFSQKVELIVLYAKVENRLLISSLTALGNFNTRSKSLYFSTF</sequence>
<gene>
    <name evidence="1" type="primary">Acey_s0166.g64</name>
    <name evidence="1" type="ORF">Y032_0166g64</name>
</gene>
<reference evidence="2" key="1">
    <citation type="journal article" date="2015" name="Nat. Genet.">
        <title>The genome and transcriptome of the zoonotic hookworm Ancylostoma ceylanicum identify infection-specific gene families.</title>
        <authorList>
            <person name="Schwarz E.M."/>
            <person name="Hu Y."/>
            <person name="Antoshechkin I."/>
            <person name="Miller M.M."/>
            <person name="Sternberg P.W."/>
            <person name="Aroian R.V."/>
        </authorList>
    </citation>
    <scope>NUCLEOTIDE SEQUENCE</scope>
    <source>
        <strain evidence="2">HY135</strain>
    </source>
</reference>
<dbReference type="AlphaFoldDB" id="A0A016SVW6"/>
<proteinExistence type="predicted"/>
<name>A0A016SVW6_9BILA</name>
<evidence type="ECO:0000313" key="2">
    <source>
        <dbReference type="Proteomes" id="UP000024635"/>
    </source>
</evidence>
<dbReference type="EMBL" id="JARK01001502">
    <property type="protein sequence ID" value="EYB94873.1"/>
    <property type="molecule type" value="Genomic_DNA"/>
</dbReference>
<evidence type="ECO:0000313" key="1">
    <source>
        <dbReference type="EMBL" id="EYB94873.1"/>
    </source>
</evidence>
<protein>
    <submittedName>
        <fullName evidence="1">Uncharacterized protein</fullName>
    </submittedName>
</protein>
<organism evidence="1 2">
    <name type="scientific">Ancylostoma ceylanicum</name>
    <dbReference type="NCBI Taxonomy" id="53326"/>
    <lineage>
        <taxon>Eukaryota</taxon>
        <taxon>Metazoa</taxon>
        <taxon>Ecdysozoa</taxon>
        <taxon>Nematoda</taxon>
        <taxon>Chromadorea</taxon>
        <taxon>Rhabditida</taxon>
        <taxon>Rhabditina</taxon>
        <taxon>Rhabditomorpha</taxon>
        <taxon>Strongyloidea</taxon>
        <taxon>Ancylostomatidae</taxon>
        <taxon>Ancylostomatinae</taxon>
        <taxon>Ancylostoma</taxon>
    </lineage>
</organism>
<comment type="caution">
    <text evidence="1">The sequence shown here is derived from an EMBL/GenBank/DDBJ whole genome shotgun (WGS) entry which is preliminary data.</text>
</comment>
<keyword evidence="2" id="KW-1185">Reference proteome</keyword>
<accession>A0A016SVW6</accession>